<evidence type="ECO:0000313" key="2">
    <source>
        <dbReference type="EMBL" id="JAS44273.1"/>
    </source>
</evidence>
<gene>
    <name evidence="2" type="ORF">g.12391</name>
</gene>
<accession>A0A1B6F317</accession>
<organism evidence="2">
    <name type="scientific">Cuerna arida</name>
    <dbReference type="NCBI Taxonomy" id="1464854"/>
    <lineage>
        <taxon>Eukaryota</taxon>
        <taxon>Metazoa</taxon>
        <taxon>Ecdysozoa</taxon>
        <taxon>Arthropoda</taxon>
        <taxon>Hexapoda</taxon>
        <taxon>Insecta</taxon>
        <taxon>Pterygota</taxon>
        <taxon>Neoptera</taxon>
        <taxon>Paraneoptera</taxon>
        <taxon>Hemiptera</taxon>
        <taxon>Auchenorrhyncha</taxon>
        <taxon>Membracoidea</taxon>
        <taxon>Cicadellidae</taxon>
        <taxon>Cicadellinae</taxon>
        <taxon>Proconiini</taxon>
        <taxon>Cuerna</taxon>
    </lineage>
</organism>
<evidence type="ECO:0000256" key="1">
    <source>
        <dbReference type="SAM" id="Phobius"/>
    </source>
</evidence>
<keyword evidence="1" id="KW-0812">Transmembrane</keyword>
<name>A0A1B6F317_9HEMI</name>
<protein>
    <submittedName>
        <fullName evidence="2">Uncharacterized protein</fullName>
    </submittedName>
</protein>
<reference evidence="2" key="1">
    <citation type="submission" date="2015-11" db="EMBL/GenBank/DDBJ databases">
        <title>De novo transcriptome assembly of four potential Pierce s Disease insect vectors from Arizona vineyards.</title>
        <authorList>
            <person name="Tassone E.E."/>
        </authorList>
    </citation>
    <scope>NUCLEOTIDE SEQUENCE</scope>
</reference>
<dbReference type="EMBL" id="GECZ01025496">
    <property type="protein sequence ID" value="JAS44273.1"/>
    <property type="molecule type" value="Transcribed_RNA"/>
</dbReference>
<dbReference type="AlphaFoldDB" id="A0A1B6F317"/>
<sequence>AIRGLEPDTMKDTTMITFSLKLSVFAFFILGFASKVHETSALPLAIANANAAAGAEAAAEAEPKPMPDIFPGRVQNNPVLLIHEAFTNLVASVPIVGVALVQDLGLTG</sequence>
<proteinExistence type="predicted"/>
<keyword evidence="1" id="KW-0472">Membrane</keyword>
<keyword evidence="1" id="KW-1133">Transmembrane helix</keyword>
<feature type="non-terminal residue" evidence="2">
    <location>
        <position position="1"/>
    </location>
</feature>
<feature type="transmembrane region" description="Helical" evidence="1">
    <location>
        <begin position="15"/>
        <end position="33"/>
    </location>
</feature>